<dbReference type="InterPro" id="IPR016181">
    <property type="entry name" value="Acyl_CoA_acyltransferase"/>
</dbReference>
<evidence type="ECO:0000313" key="5">
    <source>
        <dbReference type="Proteomes" id="UP000251956"/>
    </source>
</evidence>
<keyword evidence="5" id="KW-1185">Reference proteome</keyword>
<gene>
    <name evidence="4" type="ORF">DPM35_19615</name>
</gene>
<dbReference type="OrthoDB" id="2436196at2"/>
<keyword evidence="2" id="KW-0012">Acyltransferase</keyword>
<dbReference type="EMBL" id="QMBQ01000005">
    <property type="protein sequence ID" value="RAZ75116.1"/>
    <property type="molecule type" value="Genomic_DNA"/>
</dbReference>
<dbReference type="InterPro" id="IPR000182">
    <property type="entry name" value="GNAT_dom"/>
</dbReference>
<name>A0A330GT57_9HYPH</name>
<evidence type="ECO:0000256" key="1">
    <source>
        <dbReference type="ARBA" id="ARBA00022679"/>
    </source>
</evidence>
<reference evidence="4 5" key="1">
    <citation type="submission" date="2018-07" db="EMBL/GenBank/DDBJ databases">
        <title>Diversity of Mesorhizobium strains in Brazil.</title>
        <authorList>
            <person name="Helene L.C.F."/>
            <person name="Dall'Agnol R."/>
            <person name="Delamuta J.R.M."/>
            <person name="Hungria M."/>
        </authorList>
    </citation>
    <scope>NUCLEOTIDE SEQUENCE [LARGE SCALE GENOMIC DNA]</scope>
    <source>
        <strain evidence="4 5">CNPSo 3140</strain>
    </source>
</reference>
<organism evidence="4 5">
    <name type="scientific">Mesorhizobium atlanticum</name>
    <dbReference type="NCBI Taxonomy" id="2233532"/>
    <lineage>
        <taxon>Bacteria</taxon>
        <taxon>Pseudomonadati</taxon>
        <taxon>Pseudomonadota</taxon>
        <taxon>Alphaproteobacteria</taxon>
        <taxon>Hyphomicrobiales</taxon>
        <taxon>Phyllobacteriaceae</taxon>
        <taxon>Mesorhizobium</taxon>
    </lineage>
</organism>
<evidence type="ECO:0000313" key="4">
    <source>
        <dbReference type="EMBL" id="RAZ75116.1"/>
    </source>
</evidence>
<protein>
    <submittedName>
        <fullName evidence="4">N-acetyltransferase</fullName>
    </submittedName>
</protein>
<dbReference type="AlphaFoldDB" id="A0A330GT57"/>
<evidence type="ECO:0000256" key="2">
    <source>
        <dbReference type="ARBA" id="ARBA00023315"/>
    </source>
</evidence>
<feature type="domain" description="N-acetyltransferase" evidence="3">
    <location>
        <begin position="2"/>
        <end position="169"/>
    </location>
</feature>
<dbReference type="Pfam" id="PF13508">
    <property type="entry name" value="Acetyltransf_7"/>
    <property type="match status" value="1"/>
</dbReference>
<keyword evidence="1 4" id="KW-0808">Transferase</keyword>
<dbReference type="SUPFAM" id="SSF55729">
    <property type="entry name" value="Acyl-CoA N-acyltransferases (Nat)"/>
    <property type="match status" value="1"/>
</dbReference>
<dbReference type="PANTHER" id="PTHR43877">
    <property type="entry name" value="AMINOALKYLPHOSPHONATE N-ACETYLTRANSFERASE-RELATED-RELATED"/>
    <property type="match status" value="1"/>
</dbReference>
<dbReference type="RefSeq" id="WP_112128894.1">
    <property type="nucleotide sequence ID" value="NZ_QMBQ01000005.1"/>
</dbReference>
<dbReference type="PROSITE" id="PS51186">
    <property type="entry name" value="GNAT"/>
    <property type="match status" value="1"/>
</dbReference>
<comment type="caution">
    <text evidence="4">The sequence shown here is derived from an EMBL/GenBank/DDBJ whole genome shotgun (WGS) entry which is preliminary data.</text>
</comment>
<proteinExistence type="predicted"/>
<dbReference type="InterPro" id="IPR050832">
    <property type="entry name" value="Bact_Acetyltransf"/>
</dbReference>
<sequence>MISVLPARSAEDFETLAGLCRRLAQWDVDASAPHGISAADVRALFQPEKSGPQLAAQFGAPNAMAFIARSRGLPAGCLAFGPFGEGAVELHKFFVDASFRGQGIGRALIGTTLMQIEKSPARTVLIHTSFYMSSAVALYEAFGFRPCARFRDTPAHVRHTDVFLSRAIEGA</sequence>
<dbReference type="CDD" id="cd04301">
    <property type="entry name" value="NAT_SF"/>
    <property type="match status" value="1"/>
</dbReference>
<dbReference type="GO" id="GO:0016747">
    <property type="term" value="F:acyltransferase activity, transferring groups other than amino-acyl groups"/>
    <property type="evidence" value="ECO:0007669"/>
    <property type="project" value="InterPro"/>
</dbReference>
<accession>A0A330GT57</accession>
<dbReference type="Gene3D" id="3.40.630.30">
    <property type="match status" value="1"/>
</dbReference>
<evidence type="ECO:0000259" key="3">
    <source>
        <dbReference type="PROSITE" id="PS51186"/>
    </source>
</evidence>
<dbReference type="Proteomes" id="UP000251956">
    <property type="component" value="Unassembled WGS sequence"/>
</dbReference>